<dbReference type="EMBL" id="CAKP01000115">
    <property type="protein sequence ID" value="CCJ34346.1"/>
    <property type="molecule type" value="Genomic_DNA"/>
</dbReference>
<proteinExistence type="predicted"/>
<name>I7LHW6_9CLOT</name>
<accession>I7LHW6</accession>
<reference evidence="1 2" key="1">
    <citation type="journal article" date="2011" name="J. Bacteriol.">
        <title>Draft genome sequence of Caloramator australicus strain RC3T, a thermoanaerobe from the Great Artesian Basin of Australia.</title>
        <authorList>
            <person name="Ogg C.D."/>
            <person name="Patel B.K.C."/>
        </authorList>
    </citation>
    <scope>NUCLEOTIDE SEQUENCE [LARGE SCALE GENOMIC DNA]</scope>
    <source>
        <strain evidence="1 2">RC3</strain>
    </source>
</reference>
<keyword evidence="2" id="KW-1185">Reference proteome</keyword>
<organism evidence="1 2">
    <name type="scientific">Caloramator australicus RC3</name>
    <dbReference type="NCBI Taxonomy" id="857293"/>
    <lineage>
        <taxon>Bacteria</taxon>
        <taxon>Bacillati</taxon>
        <taxon>Bacillota</taxon>
        <taxon>Clostridia</taxon>
        <taxon>Eubacteriales</taxon>
        <taxon>Clostridiaceae</taxon>
        <taxon>Caloramator</taxon>
    </lineage>
</organism>
<evidence type="ECO:0000313" key="2">
    <source>
        <dbReference type="Proteomes" id="UP000007652"/>
    </source>
</evidence>
<comment type="caution">
    <text evidence="1">The sequence shown here is derived from an EMBL/GenBank/DDBJ whole genome shotgun (WGS) entry which is preliminary data.</text>
</comment>
<evidence type="ECO:0000313" key="1">
    <source>
        <dbReference type="EMBL" id="CCJ34346.1"/>
    </source>
</evidence>
<dbReference type="STRING" id="857293.CAAU_2262"/>
<dbReference type="AlphaFoldDB" id="I7LHW6"/>
<gene>
    <name evidence="1" type="ORF">CAAU_2262</name>
</gene>
<sequence length="44" mass="5191">MTFELNFTIGYLDVTAADAELEDKSKRTIKREIKYKIRFNVKPP</sequence>
<protein>
    <submittedName>
        <fullName evidence="1">Uncharacterized protein</fullName>
    </submittedName>
</protein>
<dbReference type="Proteomes" id="UP000007652">
    <property type="component" value="Unassembled WGS sequence"/>
</dbReference>